<proteinExistence type="predicted"/>
<sequence length="419" mass="46607">MSRLLFAMLILLSACAPQEYFRTNINVKPCLANAGADCSAANLVVNPQDGYTLGFVEFDDDGRFYDQRQSDAVLAWLQDSQQPQYVVLYTHGWHHNAKDSDNNVRRFKESLRDIKLRNPHYRVIGVYLGWRGETVETPWLRALTFWSRRSVSERLGQKQFLDFLLNVEAIVKHDANPDNRLLTIGHSLGASVMLNALQPVWLQRFQQERGDQARFGDLVLLVNPAIEARRFADLRAAVRRIAATNGLEHANPLVVVASSEADNITKNMFTYSRAVPAWFESVLDPIEQVDIPGASQWDLAATAVGHFRGFITHRLETTATASTNQACTVNAASGINASPTVLTLDRPTGIIVDAGVWRVADGLQLRPMAELPMADPLWVVQTDKYVLPNHGFMAQKPFWCFIEAALSLAVSHGAALAGN</sequence>
<protein>
    <recommendedName>
        <fullName evidence="4">Alpha/beta hydrolase family protein DUF900</fullName>
    </recommendedName>
</protein>
<dbReference type="EMBL" id="JAXARY010000047">
    <property type="protein sequence ID" value="MDX8130434.1"/>
    <property type="molecule type" value="Genomic_DNA"/>
</dbReference>
<feature type="chain" id="PRO_5046826151" description="Alpha/beta hydrolase family protein DUF900" evidence="1">
    <location>
        <begin position="17"/>
        <end position="419"/>
    </location>
</feature>
<accession>A0ABU4UMB0</accession>
<dbReference type="InterPro" id="IPR029058">
    <property type="entry name" value="AB_hydrolase_fold"/>
</dbReference>
<dbReference type="Gene3D" id="3.40.50.1820">
    <property type="entry name" value="alpha/beta hydrolase"/>
    <property type="match status" value="1"/>
</dbReference>
<reference evidence="2 3" key="1">
    <citation type="submission" date="2023-11" db="EMBL/GenBank/DDBJ databases">
        <authorList>
            <person name="Ouyang M.-Y."/>
        </authorList>
    </citation>
    <scope>NUCLEOTIDE SEQUENCE [LARGE SCALE GENOMIC DNA]</scope>
    <source>
        <strain evidence="2 3">OY6</strain>
    </source>
</reference>
<dbReference type="Proteomes" id="UP001284537">
    <property type="component" value="Unassembled WGS sequence"/>
</dbReference>
<feature type="signal peptide" evidence="1">
    <location>
        <begin position="1"/>
        <end position="16"/>
    </location>
</feature>
<gene>
    <name evidence="2" type="ORF">QLH52_24295</name>
</gene>
<comment type="caution">
    <text evidence="2">The sequence shown here is derived from an EMBL/GenBank/DDBJ whole genome shotgun (WGS) entry which is preliminary data.</text>
</comment>
<organism evidence="2 3">
    <name type="scientific">Methylomonas defluvii</name>
    <dbReference type="NCBI Taxonomy" id="3045149"/>
    <lineage>
        <taxon>Bacteria</taxon>
        <taxon>Pseudomonadati</taxon>
        <taxon>Pseudomonadota</taxon>
        <taxon>Gammaproteobacteria</taxon>
        <taxon>Methylococcales</taxon>
        <taxon>Methylococcaceae</taxon>
        <taxon>Methylomonas</taxon>
    </lineage>
</organism>
<dbReference type="PROSITE" id="PS51257">
    <property type="entry name" value="PROKAR_LIPOPROTEIN"/>
    <property type="match status" value="1"/>
</dbReference>
<evidence type="ECO:0000313" key="3">
    <source>
        <dbReference type="Proteomes" id="UP001284537"/>
    </source>
</evidence>
<name>A0ABU4UMB0_9GAMM</name>
<evidence type="ECO:0000256" key="1">
    <source>
        <dbReference type="SAM" id="SignalP"/>
    </source>
</evidence>
<evidence type="ECO:0000313" key="2">
    <source>
        <dbReference type="EMBL" id="MDX8130434.1"/>
    </source>
</evidence>
<dbReference type="RefSeq" id="WP_319963258.1">
    <property type="nucleotide sequence ID" value="NZ_JAXARY010000047.1"/>
</dbReference>
<keyword evidence="1" id="KW-0732">Signal</keyword>
<dbReference type="SUPFAM" id="SSF53474">
    <property type="entry name" value="alpha/beta-Hydrolases"/>
    <property type="match status" value="1"/>
</dbReference>
<evidence type="ECO:0008006" key="4">
    <source>
        <dbReference type="Google" id="ProtNLM"/>
    </source>
</evidence>
<keyword evidence="3" id="KW-1185">Reference proteome</keyword>